<dbReference type="AlphaFoldDB" id="A0A8C6Q424"/>
<dbReference type="GO" id="GO:0008270">
    <property type="term" value="F:zinc ion binding"/>
    <property type="evidence" value="ECO:0007669"/>
    <property type="project" value="UniProtKB-KW"/>
</dbReference>
<keyword evidence="2 5" id="KW-0863">Zinc-finger</keyword>
<reference evidence="7" key="2">
    <citation type="submission" date="2025-08" db="UniProtKB">
        <authorList>
            <consortium name="Ensembl"/>
        </authorList>
    </citation>
    <scope>IDENTIFICATION</scope>
</reference>
<dbReference type="SUPFAM" id="SSF57716">
    <property type="entry name" value="Glucocorticoid receptor-like (DNA-binding domain)"/>
    <property type="match status" value="1"/>
</dbReference>
<organism evidence="7 8">
    <name type="scientific">Nothobranchius furzeri</name>
    <name type="common">Turquoise killifish</name>
    <dbReference type="NCBI Taxonomy" id="105023"/>
    <lineage>
        <taxon>Eukaryota</taxon>
        <taxon>Metazoa</taxon>
        <taxon>Chordata</taxon>
        <taxon>Craniata</taxon>
        <taxon>Vertebrata</taxon>
        <taxon>Euteleostomi</taxon>
        <taxon>Actinopterygii</taxon>
        <taxon>Neopterygii</taxon>
        <taxon>Teleostei</taxon>
        <taxon>Neoteleostei</taxon>
        <taxon>Acanthomorphata</taxon>
        <taxon>Ovalentaria</taxon>
        <taxon>Atherinomorphae</taxon>
        <taxon>Cyprinodontiformes</taxon>
        <taxon>Nothobranchiidae</taxon>
        <taxon>Nothobranchius</taxon>
    </lineage>
</organism>
<evidence type="ECO:0000313" key="7">
    <source>
        <dbReference type="Ensembl" id="ENSNFUP00015053333.1"/>
    </source>
</evidence>
<dbReference type="PANTHER" id="PTHR47696:SF1">
    <property type="entry name" value="THAP DOMAIN-CONTAINING PROTEIN 2"/>
    <property type="match status" value="1"/>
</dbReference>
<dbReference type="InterPro" id="IPR026521">
    <property type="entry name" value="THAP2"/>
</dbReference>
<reference evidence="7" key="1">
    <citation type="submission" date="2014-08" db="EMBL/GenBank/DDBJ databases">
        <authorList>
            <person name="Senf B."/>
            <person name="Petzold A."/>
            <person name="Downie B.R."/>
            <person name="Koch P."/>
            <person name="Platzer M."/>
        </authorList>
    </citation>
    <scope>NUCLEOTIDE SEQUENCE [LARGE SCALE GENOMIC DNA]</scope>
    <source>
        <strain evidence="7">GRZ</strain>
    </source>
</reference>
<evidence type="ECO:0000256" key="4">
    <source>
        <dbReference type="ARBA" id="ARBA00023125"/>
    </source>
</evidence>
<evidence type="ECO:0000259" key="6">
    <source>
        <dbReference type="PROSITE" id="PS50950"/>
    </source>
</evidence>
<dbReference type="Pfam" id="PF05485">
    <property type="entry name" value="THAP"/>
    <property type="match status" value="1"/>
</dbReference>
<evidence type="ECO:0000256" key="3">
    <source>
        <dbReference type="ARBA" id="ARBA00022833"/>
    </source>
</evidence>
<protein>
    <recommendedName>
        <fullName evidence="6">THAP-type domain-containing protein</fullName>
    </recommendedName>
</protein>
<keyword evidence="4 5" id="KW-0238">DNA-binding</keyword>
<evidence type="ECO:0000256" key="1">
    <source>
        <dbReference type="ARBA" id="ARBA00022723"/>
    </source>
</evidence>
<proteinExistence type="predicted"/>
<accession>A0A8C6Q424</accession>
<feature type="domain" description="THAP-type" evidence="6">
    <location>
        <begin position="1"/>
        <end position="48"/>
    </location>
</feature>
<keyword evidence="8" id="KW-1185">Reference proteome</keyword>
<sequence>NCNLDLNMCMDFKPSRKTVLCSSHFKEKDFDRTGQTVRLREAVIPSIFESFPDHLKKVGTQKIICKHNKHALNQIINISFICIFQPSVSISKLLLSTTLLEQGVLY</sequence>
<name>A0A8C6Q424_NOTFU</name>
<dbReference type="GO" id="GO:0003677">
    <property type="term" value="F:DNA binding"/>
    <property type="evidence" value="ECO:0007669"/>
    <property type="project" value="UniProtKB-UniRule"/>
</dbReference>
<dbReference type="InterPro" id="IPR006612">
    <property type="entry name" value="THAP_Znf"/>
</dbReference>
<dbReference type="Proteomes" id="UP000694548">
    <property type="component" value="Chromosome sgr03"/>
</dbReference>
<dbReference type="GeneTree" id="ENSGT01150000287118"/>
<dbReference type="PANTHER" id="PTHR47696">
    <property type="entry name" value="THAP DOMAIN-CONTAINING PROTEIN 2"/>
    <property type="match status" value="1"/>
</dbReference>
<evidence type="ECO:0000313" key="8">
    <source>
        <dbReference type="Proteomes" id="UP000694548"/>
    </source>
</evidence>
<evidence type="ECO:0000256" key="2">
    <source>
        <dbReference type="ARBA" id="ARBA00022771"/>
    </source>
</evidence>
<dbReference type="Ensembl" id="ENSNFUT00015055599.1">
    <property type="protein sequence ID" value="ENSNFUP00015053333.1"/>
    <property type="gene ID" value="ENSNFUG00015024802.1"/>
</dbReference>
<evidence type="ECO:0000256" key="5">
    <source>
        <dbReference type="PROSITE-ProRule" id="PRU00309"/>
    </source>
</evidence>
<keyword evidence="1" id="KW-0479">Metal-binding</keyword>
<reference evidence="7" key="3">
    <citation type="submission" date="2025-09" db="UniProtKB">
        <authorList>
            <consortium name="Ensembl"/>
        </authorList>
    </citation>
    <scope>IDENTIFICATION</scope>
</reference>
<dbReference type="PROSITE" id="PS50950">
    <property type="entry name" value="ZF_THAP"/>
    <property type="match status" value="1"/>
</dbReference>
<keyword evidence="3" id="KW-0862">Zinc</keyword>